<dbReference type="HOGENOM" id="CLU_2278271_0_0_1"/>
<dbReference type="AlphaFoldDB" id="A0A0C3G944"/>
<feature type="compositionally biased region" description="Polar residues" evidence="1">
    <location>
        <begin position="31"/>
        <end position="40"/>
    </location>
</feature>
<evidence type="ECO:0000256" key="1">
    <source>
        <dbReference type="SAM" id="MobiDB-lite"/>
    </source>
</evidence>
<protein>
    <submittedName>
        <fullName evidence="2">Uncharacterized protein</fullName>
    </submittedName>
</protein>
<name>A0A0C3G944_OIDMZ</name>
<gene>
    <name evidence="2" type="ORF">OIDMADRAFT_36356</name>
</gene>
<evidence type="ECO:0000313" key="3">
    <source>
        <dbReference type="Proteomes" id="UP000054321"/>
    </source>
</evidence>
<dbReference type="InParanoid" id="A0A0C3G944"/>
<feature type="region of interest" description="Disordered" evidence="1">
    <location>
        <begin position="29"/>
        <end position="102"/>
    </location>
</feature>
<evidence type="ECO:0000313" key="2">
    <source>
        <dbReference type="EMBL" id="KIM92730.1"/>
    </source>
</evidence>
<organism evidence="2 3">
    <name type="scientific">Oidiodendron maius (strain Zn)</name>
    <dbReference type="NCBI Taxonomy" id="913774"/>
    <lineage>
        <taxon>Eukaryota</taxon>
        <taxon>Fungi</taxon>
        <taxon>Dikarya</taxon>
        <taxon>Ascomycota</taxon>
        <taxon>Pezizomycotina</taxon>
        <taxon>Leotiomycetes</taxon>
        <taxon>Leotiomycetes incertae sedis</taxon>
        <taxon>Myxotrichaceae</taxon>
        <taxon>Oidiodendron</taxon>
    </lineage>
</organism>
<sequence>MAGRLGYKDTNSGEYNAVDYLVQEANEDTLGANSASTLPGTRSGHGRSETTATPRPSPVEESLGPKCRKADERGSRPSPCQRSSDAAWRRASRQTKEQQYEA</sequence>
<reference evidence="3" key="2">
    <citation type="submission" date="2015-01" db="EMBL/GenBank/DDBJ databases">
        <title>Evolutionary Origins and Diversification of the Mycorrhizal Mutualists.</title>
        <authorList>
            <consortium name="DOE Joint Genome Institute"/>
            <consortium name="Mycorrhizal Genomics Consortium"/>
            <person name="Kohler A."/>
            <person name="Kuo A."/>
            <person name="Nagy L.G."/>
            <person name="Floudas D."/>
            <person name="Copeland A."/>
            <person name="Barry K.W."/>
            <person name="Cichocki N."/>
            <person name="Veneault-Fourrey C."/>
            <person name="LaButti K."/>
            <person name="Lindquist E.A."/>
            <person name="Lipzen A."/>
            <person name="Lundell T."/>
            <person name="Morin E."/>
            <person name="Murat C."/>
            <person name="Riley R."/>
            <person name="Ohm R."/>
            <person name="Sun H."/>
            <person name="Tunlid A."/>
            <person name="Henrissat B."/>
            <person name="Grigoriev I.V."/>
            <person name="Hibbett D.S."/>
            <person name="Martin F."/>
        </authorList>
    </citation>
    <scope>NUCLEOTIDE SEQUENCE [LARGE SCALE GENOMIC DNA]</scope>
    <source>
        <strain evidence="3">Zn</strain>
    </source>
</reference>
<keyword evidence="3" id="KW-1185">Reference proteome</keyword>
<accession>A0A0C3G944</accession>
<dbReference type="Proteomes" id="UP000054321">
    <property type="component" value="Unassembled WGS sequence"/>
</dbReference>
<dbReference type="EMBL" id="KN832907">
    <property type="protein sequence ID" value="KIM92730.1"/>
    <property type="molecule type" value="Genomic_DNA"/>
</dbReference>
<proteinExistence type="predicted"/>
<reference evidence="2 3" key="1">
    <citation type="submission" date="2014-04" db="EMBL/GenBank/DDBJ databases">
        <authorList>
            <consortium name="DOE Joint Genome Institute"/>
            <person name="Kuo A."/>
            <person name="Martino E."/>
            <person name="Perotto S."/>
            <person name="Kohler A."/>
            <person name="Nagy L.G."/>
            <person name="Floudas D."/>
            <person name="Copeland A."/>
            <person name="Barry K.W."/>
            <person name="Cichocki N."/>
            <person name="Veneault-Fourrey C."/>
            <person name="LaButti K."/>
            <person name="Lindquist E.A."/>
            <person name="Lipzen A."/>
            <person name="Lundell T."/>
            <person name="Morin E."/>
            <person name="Murat C."/>
            <person name="Sun H."/>
            <person name="Tunlid A."/>
            <person name="Henrissat B."/>
            <person name="Grigoriev I.V."/>
            <person name="Hibbett D.S."/>
            <person name="Martin F."/>
            <person name="Nordberg H.P."/>
            <person name="Cantor M.N."/>
            <person name="Hua S.X."/>
        </authorList>
    </citation>
    <scope>NUCLEOTIDE SEQUENCE [LARGE SCALE GENOMIC DNA]</scope>
    <source>
        <strain evidence="2 3">Zn</strain>
    </source>
</reference>